<protein>
    <submittedName>
        <fullName evidence="1">Uncharacterized protein</fullName>
    </submittedName>
</protein>
<accession>A0ABR0N0Q8</accession>
<keyword evidence="2" id="KW-1185">Reference proteome</keyword>
<evidence type="ECO:0000313" key="1">
    <source>
        <dbReference type="EMBL" id="KAK5784126.1"/>
    </source>
</evidence>
<name>A0ABR0N0Q8_GOSAR</name>
<organism evidence="1 2">
    <name type="scientific">Gossypium arboreum</name>
    <name type="common">Tree cotton</name>
    <name type="synonym">Gossypium nanking</name>
    <dbReference type="NCBI Taxonomy" id="29729"/>
    <lineage>
        <taxon>Eukaryota</taxon>
        <taxon>Viridiplantae</taxon>
        <taxon>Streptophyta</taxon>
        <taxon>Embryophyta</taxon>
        <taxon>Tracheophyta</taxon>
        <taxon>Spermatophyta</taxon>
        <taxon>Magnoliopsida</taxon>
        <taxon>eudicotyledons</taxon>
        <taxon>Gunneridae</taxon>
        <taxon>Pentapetalae</taxon>
        <taxon>rosids</taxon>
        <taxon>malvids</taxon>
        <taxon>Malvales</taxon>
        <taxon>Malvaceae</taxon>
        <taxon>Malvoideae</taxon>
        <taxon>Gossypium</taxon>
    </lineage>
</organism>
<reference evidence="1 2" key="1">
    <citation type="submission" date="2023-03" db="EMBL/GenBank/DDBJ databases">
        <title>WGS of Gossypium arboreum.</title>
        <authorList>
            <person name="Yu D."/>
        </authorList>
    </citation>
    <scope>NUCLEOTIDE SEQUENCE [LARGE SCALE GENOMIC DNA]</scope>
    <source>
        <tissue evidence="1">Leaf</tissue>
    </source>
</reference>
<gene>
    <name evidence="1" type="ORF">PVK06_038645</name>
</gene>
<dbReference type="Proteomes" id="UP001358586">
    <property type="component" value="Chromosome 11"/>
</dbReference>
<comment type="caution">
    <text evidence="1">The sequence shown here is derived from an EMBL/GenBank/DDBJ whole genome shotgun (WGS) entry which is preliminary data.</text>
</comment>
<sequence length="124" mass="13676">MDSEGKRGHDESFASLRPVSVQELKDSTILPTSGNYNSELGIEALTRVVREVLEKVFEARTEERLQARCVDCGKKRDCNPPRLEPRSVNHVRTQLSGNSSFTVGAGSCASAPFCEHCKKCHPSN</sequence>
<proteinExistence type="predicted"/>
<evidence type="ECO:0000313" key="2">
    <source>
        <dbReference type="Proteomes" id="UP001358586"/>
    </source>
</evidence>
<dbReference type="EMBL" id="JARKNE010000011">
    <property type="protein sequence ID" value="KAK5784126.1"/>
    <property type="molecule type" value="Genomic_DNA"/>
</dbReference>